<name>A0A9Q9AY31_9PEZI</name>
<gene>
    <name evidence="11" type="ORF">Slin15195_G086470</name>
</gene>
<evidence type="ECO:0000313" key="11">
    <source>
        <dbReference type="EMBL" id="USW55328.1"/>
    </source>
</evidence>
<dbReference type="EMBL" id="CP099424">
    <property type="protein sequence ID" value="USW55328.1"/>
    <property type="molecule type" value="Genomic_DNA"/>
</dbReference>
<keyword evidence="7 9" id="KW-0503">Monooxygenase</keyword>
<sequence>MAVLLLDNISSDHISLHALIAVALLLTYIAFKTYNIYTKNRPYPDVPLVALPGKTPKDSWIKYGNETIKLGLETTADNQPFQIMTGTGPKIVLRNRYADEVARHKDLSFSENIRVDLMVHYPGFEGIAVGVSGSTLTRDTINRKLTQSLGLVTEDLVEEATDSIHDIFGESSEWRSTKIKADIQQMVSRLSSRVFLGKPLCRNQRWLDIAKDYTVHIFNAARDLRAISSLVRPVKHWFVPNCRALRKDVKDAKALISGEVARREAAARALLAQGKKPPKKADAIAWFVETAQESGENLSVDDLVYYQLGLTIAAIHTTTEATCQALQHLCENPQYIQPLRDEIIQKVGEHGWAKTSLYQLRLMDSFLKESQRHSRGLSSLQRVATSDIVLSDSYTIKRGTRIALVSSFMDEKNYPDPFRFDAHRFLEKREQYVTVSAQHLGFGLGLHACPGRFFVANELKIALAHLLLKYDWSFDPEKGRNQAIEMEGQPMWNPESKLRYKRRKEEIDLSLVTQ</sequence>
<dbReference type="PRINTS" id="PR00465">
    <property type="entry name" value="EP450IV"/>
</dbReference>
<dbReference type="InterPro" id="IPR036396">
    <property type="entry name" value="Cyt_P450_sf"/>
</dbReference>
<dbReference type="GO" id="GO:0020037">
    <property type="term" value="F:heme binding"/>
    <property type="evidence" value="ECO:0007669"/>
    <property type="project" value="InterPro"/>
</dbReference>
<evidence type="ECO:0000256" key="1">
    <source>
        <dbReference type="ARBA" id="ARBA00001971"/>
    </source>
</evidence>
<keyword evidence="5 9" id="KW-0560">Oxidoreductase</keyword>
<comment type="similarity">
    <text evidence="2 9">Belongs to the cytochrome P450 family.</text>
</comment>
<dbReference type="GO" id="GO:0004497">
    <property type="term" value="F:monooxygenase activity"/>
    <property type="evidence" value="ECO:0007669"/>
    <property type="project" value="UniProtKB-KW"/>
</dbReference>
<evidence type="ECO:0000256" key="7">
    <source>
        <dbReference type="ARBA" id="ARBA00023033"/>
    </source>
</evidence>
<feature type="transmembrane region" description="Helical" evidence="10">
    <location>
        <begin position="14"/>
        <end position="31"/>
    </location>
</feature>
<evidence type="ECO:0000256" key="10">
    <source>
        <dbReference type="SAM" id="Phobius"/>
    </source>
</evidence>
<feature type="binding site" description="axial binding residue" evidence="8">
    <location>
        <position position="449"/>
    </location>
    <ligand>
        <name>heme</name>
        <dbReference type="ChEBI" id="CHEBI:30413"/>
    </ligand>
    <ligandPart>
        <name>Fe</name>
        <dbReference type="ChEBI" id="CHEBI:18248"/>
    </ligandPart>
</feature>
<evidence type="ECO:0000256" key="6">
    <source>
        <dbReference type="ARBA" id="ARBA00023004"/>
    </source>
</evidence>
<dbReference type="SUPFAM" id="SSF48264">
    <property type="entry name" value="Cytochrome P450"/>
    <property type="match status" value="1"/>
</dbReference>
<evidence type="ECO:0000313" key="12">
    <source>
        <dbReference type="Proteomes" id="UP001056384"/>
    </source>
</evidence>
<dbReference type="PANTHER" id="PTHR46206">
    <property type="entry name" value="CYTOCHROME P450"/>
    <property type="match status" value="1"/>
</dbReference>
<keyword evidence="6 8" id="KW-0408">Iron</keyword>
<protein>
    <submittedName>
        <fullName evidence="11">Cytochrome P450</fullName>
    </submittedName>
</protein>
<accession>A0A9Q9AY31</accession>
<dbReference type="InterPro" id="IPR002403">
    <property type="entry name" value="Cyt_P450_E_grp-IV"/>
</dbReference>
<proteinExistence type="inferred from homology"/>
<dbReference type="InterPro" id="IPR017972">
    <property type="entry name" value="Cyt_P450_CS"/>
</dbReference>
<evidence type="ECO:0000256" key="2">
    <source>
        <dbReference type="ARBA" id="ARBA00010617"/>
    </source>
</evidence>
<evidence type="ECO:0000256" key="4">
    <source>
        <dbReference type="ARBA" id="ARBA00022723"/>
    </source>
</evidence>
<keyword evidence="12" id="KW-1185">Reference proteome</keyword>
<dbReference type="OrthoDB" id="1844152at2759"/>
<dbReference type="Proteomes" id="UP001056384">
    <property type="component" value="Chromosome 7"/>
</dbReference>
<dbReference type="InterPro" id="IPR001128">
    <property type="entry name" value="Cyt_P450"/>
</dbReference>
<dbReference type="Gene3D" id="1.10.630.10">
    <property type="entry name" value="Cytochrome P450"/>
    <property type="match status" value="1"/>
</dbReference>
<dbReference type="PANTHER" id="PTHR46206:SF2">
    <property type="entry name" value="CYTOCHROME P450 MONOOXYGENASE AUSG-RELATED"/>
    <property type="match status" value="1"/>
</dbReference>
<dbReference type="AlphaFoldDB" id="A0A9Q9AY31"/>
<keyword evidence="10" id="KW-1133">Transmembrane helix</keyword>
<organism evidence="11 12">
    <name type="scientific">Septoria linicola</name>
    <dbReference type="NCBI Taxonomy" id="215465"/>
    <lineage>
        <taxon>Eukaryota</taxon>
        <taxon>Fungi</taxon>
        <taxon>Dikarya</taxon>
        <taxon>Ascomycota</taxon>
        <taxon>Pezizomycotina</taxon>
        <taxon>Dothideomycetes</taxon>
        <taxon>Dothideomycetidae</taxon>
        <taxon>Mycosphaerellales</taxon>
        <taxon>Mycosphaerellaceae</taxon>
        <taxon>Septoria</taxon>
    </lineage>
</organism>
<evidence type="ECO:0000256" key="5">
    <source>
        <dbReference type="ARBA" id="ARBA00023002"/>
    </source>
</evidence>
<reference evidence="11" key="1">
    <citation type="submission" date="2022-06" db="EMBL/GenBank/DDBJ databases">
        <title>Complete genome sequences of two strains of the flax pathogen Septoria linicola.</title>
        <authorList>
            <person name="Lapalu N."/>
            <person name="Simon A."/>
            <person name="Demenou B."/>
            <person name="Paumier D."/>
            <person name="Guillot M.-P."/>
            <person name="Gout L."/>
            <person name="Valade R."/>
        </authorList>
    </citation>
    <scope>NUCLEOTIDE SEQUENCE</scope>
    <source>
        <strain evidence="11">SE15195</strain>
    </source>
</reference>
<keyword evidence="3 8" id="KW-0349">Heme</keyword>
<comment type="cofactor">
    <cofactor evidence="1 8">
        <name>heme</name>
        <dbReference type="ChEBI" id="CHEBI:30413"/>
    </cofactor>
</comment>
<dbReference type="PROSITE" id="PS00086">
    <property type="entry name" value="CYTOCHROME_P450"/>
    <property type="match status" value="1"/>
</dbReference>
<evidence type="ECO:0000256" key="3">
    <source>
        <dbReference type="ARBA" id="ARBA00022617"/>
    </source>
</evidence>
<keyword evidence="10" id="KW-0812">Transmembrane</keyword>
<dbReference type="Pfam" id="PF00067">
    <property type="entry name" value="p450"/>
    <property type="match status" value="1"/>
</dbReference>
<dbReference type="GO" id="GO:0016705">
    <property type="term" value="F:oxidoreductase activity, acting on paired donors, with incorporation or reduction of molecular oxygen"/>
    <property type="evidence" value="ECO:0007669"/>
    <property type="project" value="InterPro"/>
</dbReference>
<keyword evidence="10" id="KW-0472">Membrane</keyword>
<dbReference type="GO" id="GO:0005506">
    <property type="term" value="F:iron ion binding"/>
    <property type="evidence" value="ECO:0007669"/>
    <property type="project" value="InterPro"/>
</dbReference>
<evidence type="ECO:0000256" key="8">
    <source>
        <dbReference type="PIRSR" id="PIRSR602403-1"/>
    </source>
</evidence>
<evidence type="ECO:0000256" key="9">
    <source>
        <dbReference type="RuleBase" id="RU000461"/>
    </source>
</evidence>
<dbReference type="CDD" id="cd11041">
    <property type="entry name" value="CYP503A1-like"/>
    <property type="match status" value="1"/>
</dbReference>
<keyword evidence="4 8" id="KW-0479">Metal-binding</keyword>